<comment type="caution">
    <text evidence="1">The sequence shown here is derived from an EMBL/GenBank/DDBJ whole genome shotgun (WGS) entry which is preliminary data.</text>
</comment>
<dbReference type="STRING" id="28087.Lsai_1621"/>
<name>A0A0W0YNG6_9GAMM</name>
<dbReference type="eggNOG" id="COG2205">
    <property type="taxonomic scope" value="Bacteria"/>
</dbReference>
<accession>A0A0W0YNG6</accession>
<dbReference type="Proteomes" id="UP000054621">
    <property type="component" value="Unassembled WGS sequence"/>
</dbReference>
<proteinExistence type="predicted"/>
<dbReference type="RefSeq" id="WP_128130879.1">
    <property type="nucleotide sequence ID" value="NZ_CAAAJE010000029.1"/>
</dbReference>
<dbReference type="EMBL" id="LNYV01000015">
    <property type="protein sequence ID" value="KTD58099.1"/>
    <property type="molecule type" value="Genomic_DNA"/>
</dbReference>
<organism evidence="1 2">
    <name type="scientific">Legionella sainthelensi</name>
    <dbReference type="NCBI Taxonomy" id="28087"/>
    <lineage>
        <taxon>Bacteria</taxon>
        <taxon>Pseudomonadati</taxon>
        <taxon>Pseudomonadota</taxon>
        <taxon>Gammaproteobacteria</taxon>
        <taxon>Legionellales</taxon>
        <taxon>Legionellaceae</taxon>
        <taxon>Legionella</taxon>
    </lineage>
</organism>
<dbReference type="OrthoDB" id="9816309at2"/>
<dbReference type="AlphaFoldDB" id="A0A0W0YNG6"/>
<evidence type="ECO:0000313" key="1">
    <source>
        <dbReference type="EMBL" id="KTD58099.1"/>
    </source>
</evidence>
<reference evidence="1 2" key="1">
    <citation type="submission" date="2015-11" db="EMBL/GenBank/DDBJ databases">
        <title>Genomic analysis of 38 Legionella species identifies large and diverse effector repertoires.</title>
        <authorList>
            <person name="Burstein D."/>
            <person name="Amaro F."/>
            <person name="Zusman T."/>
            <person name="Lifshitz Z."/>
            <person name="Cohen O."/>
            <person name="Gilbert J.A."/>
            <person name="Pupko T."/>
            <person name="Shuman H.A."/>
            <person name="Segal G."/>
        </authorList>
    </citation>
    <scope>NUCLEOTIDE SEQUENCE [LARGE SCALE GENOMIC DNA]</scope>
    <source>
        <strain evidence="1 2">Mt.St.Helens-4</strain>
    </source>
</reference>
<sequence length="90" mass="10317">MSLGLQRLGQKRLRQVYVSFLPMFIWWGDNLIHLHNDGYACFLHSKYPEALGVPASFVWPAFDCDSVCPLRAVFAKSVKKIFAQLNDPFV</sequence>
<evidence type="ECO:0000313" key="2">
    <source>
        <dbReference type="Proteomes" id="UP000054621"/>
    </source>
</evidence>
<gene>
    <name evidence="1" type="ORF">Lsai_1621</name>
</gene>
<protein>
    <submittedName>
        <fullName evidence="1">Uncharacterized protein</fullName>
    </submittedName>
</protein>